<evidence type="ECO:0000313" key="6">
    <source>
        <dbReference type="EnsemblMetazoa" id="RPRC007081-PA"/>
    </source>
</evidence>
<feature type="transmembrane region" description="Helical" evidence="4">
    <location>
        <begin position="83"/>
        <end position="107"/>
    </location>
</feature>
<sequence length="178" mass="19845">MFFKFGYELHQLLFSSLNITSVTGLIGVSAVTVVLVLILEASKVALAHSKFYSAILRPNDRPDCFTDDMFLVETQSPSNSIRYFWLGVELGFYIIELILGYVIMLIVMTYNGYLMLSVLLGSGIGYFLGAEVIRKLSRNERENSSLTSSTEAISESVREEQENKCCSGDASSEAETKY</sequence>
<dbReference type="Proteomes" id="UP000015103">
    <property type="component" value="Unassembled WGS sequence"/>
</dbReference>
<dbReference type="EMBL" id="ACPB03006555">
    <property type="status" value="NOT_ANNOTATED_CDS"/>
    <property type="molecule type" value="Genomic_DNA"/>
</dbReference>
<feature type="region of interest" description="Disordered" evidence="5">
    <location>
        <begin position="143"/>
        <end position="178"/>
    </location>
</feature>
<dbReference type="HOGENOM" id="CLU_1512461_0_0_1"/>
<dbReference type="Pfam" id="PF04145">
    <property type="entry name" value="Ctr"/>
    <property type="match status" value="1"/>
</dbReference>
<evidence type="ECO:0000313" key="7">
    <source>
        <dbReference type="Proteomes" id="UP000015103"/>
    </source>
</evidence>
<organism evidence="6 7">
    <name type="scientific">Rhodnius prolixus</name>
    <name type="common">Triatomid bug</name>
    <dbReference type="NCBI Taxonomy" id="13249"/>
    <lineage>
        <taxon>Eukaryota</taxon>
        <taxon>Metazoa</taxon>
        <taxon>Ecdysozoa</taxon>
        <taxon>Arthropoda</taxon>
        <taxon>Hexapoda</taxon>
        <taxon>Insecta</taxon>
        <taxon>Pterygota</taxon>
        <taxon>Neoptera</taxon>
        <taxon>Paraneoptera</taxon>
        <taxon>Hemiptera</taxon>
        <taxon>Heteroptera</taxon>
        <taxon>Panheteroptera</taxon>
        <taxon>Cimicomorpha</taxon>
        <taxon>Reduviidae</taxon>
        <taxon>Triatominae</taxon>
        <taxon>Rhodnius</taxon>
    </lineage>
</organism>
<dbReference type="GO" id="GO:0005375">
    <property type="term" value="F:copper ion transmembrane transporter activity"/>
    <property type="evidence" value="ECO:0007669"/>
    <property type="project" value="UniProtKB-UniRule"/>
</dbReference>
<evidence type="ECO:0000256" key="3">
    <source>
        <dbReference type="ARBA" id="ARBA00023136"/>
    </source>
</evidence>
<comment type="subcellular location">
    <subcellularLocation>
        <location evidence="4">Membrane</location>
        <topology evidence="4">Multi-pass membrane protein</topology>
    </subcellularLocation>
</comment>
<name>T1HSR1_RHOPR</name>
<dbReference type="InterPro" id="IPR007274">
    <property type="entry name" value="Cop_transporter"/>
</dbReference>
<dbReference type="eggNOG" id="KOG3386">
    <property type="taxonomic scope" value="Eukaryota"/>
</dbReference>
<keyword evidence="1 4" id="KW-0812">Transmembrane</keyword>
<keyword evidence="7" id="KW-1185">Reference proteome</keyword>
<evidence type="ECO:0000256" key="2">
    <source>
        <dbReference type="ARBA" id="ARBA00022989"/>
    </source>
</evidence>
<dbReference type="AlphaFoldDB" id="T1HSR1"/>
<keyword evidence="4" id="KW-0406">Ion transport</keyword>
<keyword evidence="4" id="KW-0813">Transport</keyword>
<dbReference type="InParanoid" id="T1HSR1"/>
<dbReference type="PANTHER" id="PTHR12483">
    <property type="entry name" value="SOLUTE CARRIER FAMILY 31 COPPER TRANSPORTERS"/>
    <property type="match status" value="1"/>
</dbReference>
<comment type="similarity">
    <text evidence="4">Belongs to the copper transporter (Ctr) (TC 1.A.56) family. SLC31A subfamily.</text>
</comment>
<accession>T1HSR1</accession>
<feature type="transmembrane region" description="Helical" evidence="4">
    <location>
        <begin position="12"/>
        <end position="39"/>
    </location>
</feature>
<keyword evidence="2 4" id="KW-1133">Transmembrane helix</keyword>
<evidence type="ECO:0000256" key="4">
    <source>
        <dbReference type="RuleBase" id="RU367022"/>
    </source>
</evidence>
<reference evidence="6" key="1">
    <citation type="submission" date="2015-05" db="UniProtKB">
        <authorList>
            <consortium name="EnsemblMetazoa"/>
        </authorList>
    </citation>
    <scope>IDENTIFICATION</scope>
</reference>
<feature type="compositionally biased region" description="Polar residues" evidence="5">
    <location>
        <begin position="144"/>
        <end position="153"/>
    </location>
</feature>
<dbReference type="GO" id="GO:0016020">
    <property type="term" value="C:membrane"/>
    <property type="evidence" value="ECO:0007669"/>
    <property type="project" value="UniProtKB-SubCell"/>
</dbReference>
<evidence type="ECO:0000256" key="5">
    <source>
        <dbReference type="SAM" id="MobiDB-lite"/>
    </source>
</evidence>
<dbReference type="EnsemblMetazoa" id="RPRC007081-RA">
    <property type="protein sequence ID" value="RPRC007081-PA"/>
    <property type="gene ID" value="RPRC007081"/>
</dbReference>
<dbReference type="VEuPathDB" id="VectorBase:RPRC007081"/>
<proteinExistence type="inferred from homology"/>
<keyword evidence="3 4" id="KW-0472">Membrane</keyword>
<evidence type="ECO:0000256" key="1">
    <source>
        <dbReference type="ARBA" id="ARBA00022692"/>
    </source>
</evidence>
<keyword evidence="4" id="KW-0186">Copper</keyword>
<protein>
    <recommendedName>
        <fullName evidence="4">Copper transport protein</fullName>
    </recommendedName>
</protein>
<dbReference type="STRING" id="13249.T1HSR1"/>
<feature type="transmembrane region" description="Helical" evidence="4">
    <location>
        <begin position="113"/>
        <end position="133"/>
    </location>
</feature>
<keyword evidence="4" id="KW-0187">Copper transport</keyword>